<dbReference type="InterPro" id="IPR026992">
    <property type="entry name" value="DIOX_N"/>
</dbReference>
<dbReference type="InterPro" id="IPR027443">
    <property type="entry name" value="IPNS-like_sf"/>
</dbReference>
<sequence length="359" mass="40106">MTTPSSVFTNNPLETIDISRLDQLTADKLLNAAKSQGFMMVEGHGFTQAEVDELFQLSKTFFDLPDELKVEHAINEGNYGYTGIGTENLDETIGDPKEAFNFAYVNLKTGKAEHKLPDLFTMPNNDVLVTNMIFKFRDTVHRVLRLLAMGLKIDSRFGGVEWFVERNDINKPSGSALRFLHYPSPKIPSNVSLDDFMNSNRNKNVAGEHTDYGQLTRLLQREGESGLQILSPLSKKWENVPFVAASKKYQDLGEAAPLILNIGDQLSYWTDGMLKSTVHRVRLGEDMLRNGRSRYSIVFFSHPSSDTELVPVPSKIVVGGSNNGRSKRGASYEVEKAGKPITSMEHLQRRISAAYGRGV</sequence>
<keyword evidence="1" id="KW-0560">Oxidoreductase</keyword>
<dbReference type="Pfam" id="PF14226">
    <property type="entry name" value="DIOX_N"/>
    <property type="match status" value="1"/>
</dbReference>
<dbReference type="InterPro" id="IPR044861">
    <property type="entry name" value="IPNS-like_FE2OG_OXY"/>
</dbReference>
<evidence type="ECO:0000313" key="4">
    <source>
        <dbReference type="Proteomes" id="UP000094801"/>
    </source>
</evidence>
<accession>A0A1E4SZM5</accession>
<dbReference type="PROSITE" id="PS51471">
    <property type="entry name" value="FE2OG_OXY"/>
    <property type="match status" value="1"/>
</dbReference>
<dbReference type="InterPro" id="IPR050231">
    <property type="entry name" value="Iron_ascorbate_oxido_reductase"/>
</dbReference>
<dbReference type="OrthoDB" id="288590at2759"/>
<reference evidence="4" key="1">
    <citation type="submission" date="2016-04" db="EMBL/GenBank/DDBJ databases">
        <title>Comparative genomics of biotechnologically important yeasts.</title>
        <authorList>
            <consortium name="DOE Joint Genome Institute"/>
            <person name="Riley R."/>
            <person name="Haridas S."/>
            <person name="Wolfe K.H."/>
            <person name="Lopes M.R."/>
            <person name="Hittinger C.T."/>
            <person name="Goker M."/>
            <person name="Salamov A."/>
            <person name="Wisecaver J."/>
            <person name="Long T.M."/>
            <person name="Aerts A.L."/>
            <person name="Barry K."/>
            <person name="Choi C."/>
            <person name="Clum A."/>
            <person name="Coughlan A.Y."/>
            <person name="Deshpande S."/>
            <person name="Douglass A.P."/>
            <person name="Hanson S.J."/>
            <person name="Klenk H.-P."/>
            <person name="Labutti K."/>
            <person name="Lapidus A."/>
            <person name="Lindquist E."/>
            <person name="Lipzen A."/>
            <person name="Meier-Kolthoff J.P."/>
            <person name="Ohm R.A."/>
            <person name="Otillar R.P."/>
            <person name="Pangilinan J."/>
            <person name="Peng Y."/>
            <person name="Rokas A."/>
            <person name="Rosa C.A."/>
            <person name="Scheuner C."/>
            <person name="Sibirny A.A."/>
            <person name="Slot J.C."/>
            <person name="Stielow J.B."/>
            <person name="Sun H."/>
            <person name="Kurtzman C.P."/>
            <person name="Blackwell M."/>
            <person name="Grigoriev I.V."/>
            <person name="Jeffries T.W."/>
        </authorList>
    </citation>
    <scope>NUCLEOTIDE SEQUENCE [LARGE SCALE GENOMIC DNA]</scope>
    <source>
        <strain evidence="4">NRRL YB-2248</strain>
    </source>
</reference>
<feature type="domain" description="Fe2OG dioxygenase" evidence="2">
    <location>
        <begin position="172"/>
        <end position="303"/>
    </location>
</feature>
<keyword evidence="1" id="KW-0479">Metal-binding</keyword>
<dbReference type="Gene3D" id="2.60.120.330">
    <property type="entry name" value="B-lactam Antibiotic, Isopenicillin N Synthase, Chain"/>
    <property type="match status" value="1"/>
</dbReference>
<dbReference type="PANTHER" id="PTHR47990">
    <property type="entry name" value="2-OXOGLUTARATE (2OG) AND FE(II)-DEPENDENT OXYGENASE SUPERFAMILY PROTEIN-RELATED"/>
    <property type="match status" value="1"/>
</dbReference>
<dbReference type="InterPro" id="IPR005123">
    <property type="entry name" value="Oxoglu/Fe-dep_dioxygenase_dom"/>
</dbReference>
<name>A0A1E4SZM5_9ASCO</name>
<dbReference type="AlphaFoldDB" id="A0A1E4SZM5"/>
<dbReference type="Proteomes" id="UP000094801">
    <property type="component" value="Unassembled WGS sequence"/>
</dbReference>
<keyword evidence="1" id="KW-0408">Iron</keyword>
<dbReference type="GO" id="GO:0044283">
    <property type="term" value="P:small molecule biosynthetic process"/>
    <property type="evidence" value="ECO:0007669"/>
    <property type="project" value="UniProtKB-ARBA"/>
</dbReference>
<dbReference type="SUPFAM" id="SSF51197">
    <property type="entry name" value="Clavaminate synthase-like"/>
    <property type="match status" value="1"/>
</dbReference>
<dbReference type="GO" id="GO:0046872">
    <property type="term" value="F:metal ion binding"/>
    <property type="evidence" value="ECO:0007669"/>
    <property type="project" value="UniProtKB-KW"/>
</dbReference>
<comment type="similarity">
    <text evidence="1">Belongs to the iron/ascorbate-dependent oxidoreductase family.</text>
</comment>
<dbReference type="STRING" id="983967.A0A1E4SZM5"/>
<evidence type="ECO:0000256" key="1">
    <source>
        <dbReference type="RuleBase" id="RU003682"/>
    </source>
</evidence>
<organism evidence="3 4">
    <name type="scientific">[Candida] arabinofermentans NRRL YB-2248</name>
    <dbReference type="NCBI Taxonomy" id="983967"/>
    <lineage>
        <taxon>Eukaryota</taxon>
        <taxon>Fungi</taxon>
        <taxon>Dikarya</taxon>
        <taxon>Ascomycota</taxon>
        <taxon>Saccharomycotina</taxon>
        <taxon>Pichiomycetes</taxon>
        <taxon>Pichiales</taxon>
        <taxon>Pichiaceae</taxon>
        <taxon>Ogataea</taxon>
        <taxon>Ogataea/Candida clade</taxon>
    </lineage>
</organism>
<evidence type="ECO:0000259" key="2">
    <source>
        <dbReference type="PROSITE" id="PS51471"/>
    </source>
</evidence>
<keyword evidence="4" id="KW-1185">Reference proteome</keyword>
<gene>
    <name evidence="3" type="ORF">CANARDRAFT_28682</name>
</gene>
<dbReference type="GO" id="GO:0016491">
    <property type="term" value="F:oxidoreductase activity"/>
    <property type="evidence" value="ECO:0007669"/>
    <property type="project" value="UniProtKB-KW"/>
</dbReference>
<evidence type="ECO:0000313" key="3">
    <source>
        <dbReference type="EMBL" id="ODV84947.1"/>
    </source>
</evidence>
<dbReference type="Pfam" id="PF03171">
    <property type="entry name" value="2OG-FeII_Oxy"/>
    <property type="match status" value="1"/>
</dbReference>
<protein>
    <recommendedName>
        <fullName evidence="2">Fe2OG dioxygenase domain-containing protein</fullName>
    </recommendedName>
</protein>
<proteinExistence type="inferred from homology"/>
<dbReference type="EMBL" id="KV453854">
    <property type="protein sequence ID" value="ODV84947.1"/>
    <property type="molecule type" value="Genomic_DNA"/>
</dbReference>